<dbReference type="Proteomes" id="UP001336835">
    <property type="component" value="Unassembled WGS sequence"/>
</dbReference>
<organism evidence="1 2">
    <name type="scientific">Pedobacter albus</name>
    <dbReference type="NCBI Taxonomy" id="3113905"/>
    <lineage>
        <taxon>Bacteria</taxon>
        <taxon>Pseudomonadati</taxon>
        <taxon>Bacteroidota</taxon>
        <taxon>Sphingobacteriia</taxon>
        <taxon>Sphingobacteriales</taxon>
        <taxon>Sphingobacteriaceae</taxon>
        <taxon>Pedobacter</taxon>
    </lineage>
</organism>
<gene>
    <name evidence="1" type="ORF">VRU48_01710</name>
</gene>
<accession>A0ABU7I2X7</accession>
<reference evidence="1 2" key="1">
    <citation type="submission" date="2024-01" db="EMBL/GenBank/DDBJ databases">
        <title>Pedobacter sp. nov., isolated from fresh soil.</title>
        <authorList>
            <person name="Le N.T.T."/>
        </authorList>
    </citation>
    <scope>NUCLEOTIDE SEQUENCE [LARGE SCALE GENOMIC DNA]</scope>
    <source>
        <strain evidence="1 2">KR3-3</strain>
    </source>
</reference>
<comment type="caution">
    <text evidence="1">The sequence shown here is derived from an EMBL/GenBank/DDBJ whole genome shotgun (WGS) entry which is preliminary data.</text>
</comment>
<evidence type="ECO:0000313" key="1">
    <source>
        <dbReference type="EMBL" id="MEE1943803.1"/>
    </source>
</evidence>
<dbReference type="EMBL" id="JAZDQT010000001">
    <property type="protein sequence ID" value="MEE1943803.1"/>
    <property type="molecule type" value="Genomic_DNA"/>
</dbReference>
<name>A0ABU7I2X7_9SPHI</name>
<sequence>MKRKALKISSNTLFVYKSVKAATGRGTTVDTDPTTAMTATSSLTGIFQK</sequence>
<evidence type="ECO:0000313" key="2">
    <source>
        <dbReference type="Proteomes" id="UP001336835"/>
    </source>
</evidence>
<proteinExistence type="predicted"/>
<dbReference type="RefSeq" id="WP_330106203.1">
    <property type="nucleotide sequence ID" value="NZ_JAZDQT010000001.1"/>
</dbReference>
<keyword evidence="2" id="KW-1185">Reference proteome</keyword>
<protein>
    <submittedName>
        <fullName evidence="1">Uncharacterized protein</fullName>
    </submittedName>
</protein>